<feature type="non-terminal residue" evidence="1">
    <location>
        <position position="1"/>
    </location>
</feature>
<accession>A0A085MTM2</accession>
<proteinExistence type="predicted"/>
<dbReference type="Proteomes" id="UP000030758">
    <property type="component" value="Unassembled WGS sequence"/>
</dbReference>
<dbReference type="AlphaFoldDB" id="A0A085MTM2"/>
<dbReference type="PANTHER" id="PTHR33198:SF20">
    <property type="entry name" value="RETROTRANSPOSON GAG DOMAIN-CONTAINING PROTEIN"/>
    <property type="match status" value="1"/>
</dbReference>
<organism evidence="1">
    <name type="scientific">Trichuris suis</name>
    <name type="common">pig whipworm</name>
    <dbReference type="NCBI Taxonomy" id="68888"/>
    <lineage>
        <taxon>Eukaryota</taxon>
        <taxon>Metazoa</taxon>
        <taxon>Ecdysozoa</taxon>
        <taxon>Nematoda</taxon>
        <taxon>Enoplea</taxon>
        <taxon>Dorylaimia</taxon>
        <taxon>Trichinellida</taxon>
        <taxon>Trichuridae</taxon>
        <taxon>Trichuris</taxon>
    </lineage>
</organism>
<dbReference type="EMBL" id="KL367661">
    <property type="protein sequence ID" value="KFD60568.1"/>
    <property type="molecule type" value="Genomic_DNA"/>
</dbReference>
<dbReference type="PANTHER" id="PTHR33198">
    <property type="entry name" value="ANK_REP_REGION DOMAIN-CONTAINING PROTEIN-RELATED"/>
    <property type="match status" value="1"/>
</dbReference>
<evidence type="ECO:0008006" key="2">
    <source>
        <dbReference type="Google" id="ProtNLM"/>
    </source>
</evidence>
<gene>
    <name evidence="1" type="ORF">M514_27272</name>
</gene>
<sequence length="236" mass="27180">WSTPANRSSHSVHGSVSSTITCLLPSLQNCPTKENRLFFSTRWVWKANVCSTRYRPWNRRMRLLYVPWNFSLLRRQMSAVNVYAERHRFQSRHQVPNESVDHYIVSLRELVSLCAFGPLEDEMIRDQLVEGTSSSSIRERLLSLCELTLETALTVARQMESAKKDAVIISTPEANVSVQMTKRYSSQNARRSNDRSVSSQRCYHCGSTLHLANYPRSTHSAETAERWVILRKSAFP</sequence>
<evidence type="ECO:0000313" key="1">
    <source>
        <dbReference type="EMBL" id="KFD60568.1"/>
    </source>
</evidence>
<reference evidence="1" key="1">
    <citation type="journal article" date="2014" name="Nat. Genet.">
        <title>Genome and transcriptome of the porcine whipworm Trichuris suis.</title>
        <authorList>
            <person name="Jex A.R."/>
            <person name="Nejsum P."/>
            <person name="Schwarz E.M."/>
            <person name="Hu L."/>
            <person name="Young N.D."/>
            <person name="Hall R.S."/>
            <person name="Korhonen P.K."/>
            <person name="Liao S."/>
            <person name="Thamsborg S."/>
            <person name="Xia J."/>
            <person name="Xu P."/>
            <person name="Wang S."/>
            <person name="Scheerlinck J.P."/>
            <person name="Hofmann A."/>
            <person name="Sternberg P.W."/>
            <person name="Wang J."/>
            <person name="Gasser R.B."/>
        </authorList>
    </citation>
    <scope>NUCLEOTIDE SEQUENCE [LARGE SCALE GENOMIC DNA]</scope>
    <source>
        <strain evidence="1">DCEP-RM93F</strain>
    </source>
</reference>
<name>A0A085MTM2_9BILA</name>
<protein>
    <recommendedName>
        <fullName evidence="2">Retrotransposon gag domain-containing protein</fullName>
    </recommendedName>
</protein>